<name>A0A0F9ITA2_9ZZZZ</name>
<dbReference type="EMBL" id="LAZR01020048">
    <property type="protein sequence ID" value="KKL90292.1"/>
    <property type="molecule type" value="Genomic_DNA"/>
</dbReference>
<comment type="caution">
    <text evidence="2">The sequence shown here is derived from an EMBL/GenBank/DDBJ whole genome shotgun (WGS) entry which is preliminary data.</text>
</comment>
<gene>
    <name evidence="2" type="ORF">LCGC14_1906150</name>
</gene>
<proteinExistence type="predicted"/>
<accession>A0A0F9ITA2</accession>
<protein>
    <submittedName>
        <fullName evidence="2">Uncharacterized protein</fullName>
    </submittedName>
</protein>
<organism evidence="2">
    <name type="scientific">marine sediment metagenome</name>
    <dbReference type="NCBI Taxonomy" id="412755"/>
    <lineage>
        <taxon>unclassified sequences</taxon>
        <taxon>metagenomes</taxon>
        <taxon>ecological metagenomes</taxon>
    </lineage>
</organism>
<feature type="region of interest" description="Disordered" evidence="1">
    <location>
        <begin position="102"/>
        <end position="124"/>
    </location>
</feature>
<evidence type="ECO:0000256" key="1">
    <source>
        <dbReference type="SAM" id="MobiDB-lite"/>
    </source>
</evidence>
<evidence type="ECO:0000313" key="2">
    <source>
        <dbReference type="EMBL" id="KKL90292.1"/>
    </source>
</evidence>
<reference evidence="2" key="1">
    <citation type="journal article" date="2015" name="Nature">
        <title>Complex archaea that bridge the gap between prokaryotes and eukaryotes.</title>
        <authorList>
            <person name="Spang A."/>
            <person name="Saw J.H."/>
            <person name="Jorgensen S.L."/>
            <person name="Zaremba-Niedzwiedzka K."/>
            <person name="Martijn J."/>
            <person name="Lind A.E."/>
            <person name="van Eijk R."/>
            <person name="Schleper C."/>
            <person name="Guy L."/>
            <person name="Ettema T.J."/>
        </authorList>
    </citation>
    <scope>NUCLEOTIDE SEQUENCE</scope>
</reference>
<sequence>MLIRERLSQFDNKVLRSKAGLWFPGIDLLIPRRHNCLAIVEGLKGRKLHGAHNLVTTAGDVWYAQSAMGDSITTVFINLYMSSVAWTTPTKITDTDDIVDMSPAAGDTEKAPSATYPKTNDGDADNTGAGLDVATWLFEYTKADFNDPSIIGAGIAAAAVTSWGAAGGTDPVLNAFDFTAFEKTATDTLKVFVNHAFEGV</sequence>
<dbReference type="AlphaFoldDB" id="A0A0F9ITA2"/>